<dbReference type="Proteomes" id="UP000640052">
    <property type="component" value="Unassembled WGS sequence"/>
</dbReference>
<proteinExistence type="predicted"/>
<evidence type="ECO:0000313" key="1">
    <source>
        <dbReference type="EMBL" id="GIH26288.1"/>
    </source>
</evidence>
<reference evidence="1" key="1">
    <citation type="submission" date="2021-01" db="EMBL/GenBank/DDBJ databases">
        <title>Whole genome shotgun sequence of Acrocarpospora phusangensis NBRC 108782.</title>
        <authorList>
            <person name="Komaki H."/>
            <person name="Tamura T."/>
        </authorList>
    </citation>
    <scope>NUCLEOTIDE SEQUENCE</scope>
    <source>
        <strain evidence="1">NBRC 108782</strain>
    </source>
</reference>
<organism evidence="1 2">
    <name type="scientific">Acrocarpospora phusangensis</name>
    <dbReference type="NCBI Taxonomy" id="1070424"/>
    <lineage>
        <taxon>Bacteria</taxon>
        <taxon>Bacillati</taxon>
        <taxon>Actinomycetota</taxon>
        <taxon>Actinomycetes</taxon>
        <taxon>Streptosporangiales</taxon>
        <taxon>Streptosporangiaceae</taxon>
        <taxon>Acrocarpospora</taxon>
    </lineage>
</organism>
<sequence length="228" mass="25066">MSVFDADSPPILQVNDFAGQYTWYDDGWLGRLELAEDTGEAQLRGSYFSYRFQTEHVVTADFGGEWPHEIRVRIHDFNGLDAQEFTGYLSPARRNAIAGVTYWRQERYAFFAKKSAPRLLPAFRRGEAEPGDFAGTFAARCDGGPATVVLEHLDGRRLSGTWAQPGGGSHDVTGEVDADDPLLVRLAIDAPGGPATFTGSLFSRPKNAVAGWIDTPRTRIGCSLVRHS</sequence>
<dbReference type="EMBL" id="BOOA01000038">
    <property type="protein sequence ID" value="GIH26288.1"/>
    <property type="molecule type" value="Genomic_DNA"/>
</dbReference>
<keyword evidence="2" id="KW-1185">Reference proteome</keyword>
<dbReference type="AlphaFoldDB" id="A0A919QCQ2"/>
<comment type="caution">
    <text evidence="1">The sequence shown here is derived from an EMBL/GenBank/DDBJ whole genome shotgun (WGS) entry which is preliminary data.</text>
</comment>
<protein>
    <submittedName>
        <fullName evidence="1">Uncharacterized protein</fullName>
    </submittedName>
</protein>
<gene>
    <name evidence="1" type="ORF">Aph01nite_45980</name>
</gene>
<evidence type="ECO:0000313" key="2">
    <source>
        <dbReference type="Proteomes" id="UP000640052"/>
    </source>
</evidence>
<dbReference type="RefSeq" id="WP_204042972.1">
    <property type="nucleotide sequence ID" value="NZ_BOOA01000038.1"/>
</dbReference>
<name>A0A919QCQ2_9ACTN</name>
<accession>A0A919QCQ2</accession>